<dbReference type="InterPro" id="IPR006558">
    <property type="entry name" value="LamG-like"/>
</dbReference>
<sequence length="1056" mass="116927">MRRTVWGVGMGAGLLAASFAVGAAPGTQKPAAPVVGKLSYNKDIRPILAENCFPCHGPDSAARKASLRLDRLADARARGAIVPGDPLASEILRRVRLPQSDALTMPPAAGHKRLTPEQVTLLTRWIGEGAPYEQHWSYLPPRPQTPPKVKNAAWVRNPIDAFVLAKLEEKGLSPAPEADRRTLARRLSLDLTGLPPEPADVEAFVADRAPNAYEKLVDKLMATPQWGEHRGRYWLDAARYADTHGIHFDNYREMWAYRDWVINAFNQNMRFDQFTIEQLAGDLLPEPTLDQRIATGFTRCNITTNEGGSIDEEVKVMYTRDRTETAAQVWLGSTAGCAVCHDHKFDPISQKDFYSLSAFFNNTTQNAMDGNIKDTPPIIQVPVNADRPRFMALQRELAEAKKATEARKATAKADFDKWLTSTTRTALAAPTEGLVFQAKLDEGKGKELAAIRDGQPAKYPILGGGASWGDGQLAEKAFVKKPGGPVELPEVGDFENNQAFTCSAWIKLPQGNSGGAIMARMDDGNDYRGWDLWVEGNKVGSHIIHKWPDDALKVVTQEALTVGVWHLVTLTYDGSLKRSGMKVYVDGIEKATDAQAENLKGSIKTTVPFKLAQRHNTAPIEGLALQDLRLYKRALAANEVAALLALRSDYLLALGSDKLKPAQRDELFSGWLASGDPVYKQLSSKLASLQSEEAAIKGRGTVAHVANEKPGMPEAYVLFRGEYDKRRDKVTPMTPAALPAMSPALPKNRLGLAKWLLAPGHPLTARVTVNRYWQELFGTGLVKTAGDFGITGELPSHPELLDWLALDFQRDWNVKRFFKQLVMSSTYRQAALLTPEKRAKDRDNRLLSRGPRFRMDGEMVRDYALATSGLLVKKIGGASVKPYQPDGVWEAVAMIGSNTRDYRRDTGENLYRRSMYTLWKRAAPPASMELFNAPNRETCTVKRERTNTPLQALVTLNDIQFVEAARQLATNSLKSGNALDYLSHRLLARPLTATERVITETSLDELKAHYDSHPKEARELITFGESKPDPSLNTAQLAAWTMLANQMLNLDEVLNK</sequence>
<keyword evidence="5" id="KW-1015">Disulfide bond</keyword>
<dbReference type="Pfam" id="PF07635">
    <property type="entry name" value="PSCyt1"/>
    <property type="match status" value="1"/>
</dbReference>
<feature type="signal peptide" evidence="7">
    <location>
        <begin position="1"/>
        <end position="23"/>
    </location>
</feature>
<dbReference type="SUPFAM" id="SSF46626">
    <property type="entry name" value="Cytochrome c"/>
    <property type="match status" value="1"/>
</dbReference>
<dbReference type="EMBL" id="JACHGW010000001">
    <property type="protein sequence ID" value="MBB6049353.1"/>
    <property type="molecule type" value="Genomic_DNA"/>
</dbReference>
<name>A0A7W9W595_ARMRO</name>
<reference evidence="9 10" key="1">
    <citation type="submission" date="2020-08" db="EMBL/GenBank/DDBJ databases">
        <title>Genomic Encyclopedia of Type Strains, Phase IV (KMG-IV): sequencing the most valuable type-strain genomes for metagenomic binning, comparative biology and taxonomic classification.</title>
        <authorList>
            <person name="Goeker M."/>
        </authorList>
    </citation>
    <scope>NUCLEOTIDE SEQUENCE [LARGE SCALE GENOMIC DNA]</scope>
    <source>
        <strain evidence="9 10">DSM 23562</strain>
    </source>
</reference>
<dbReference type="GO" id="GO:0046872">
    <property type="term" value="F:metal ion binding"/>
    <property type="evidence" value="ECO:0007669"/>
    <property type="project" value="UniProtKB-KW"/>
</dbReference>
<dbReference type="Pfam" id="PF13385">
    <property type="entry name" value="Laminin_G_3"/>
    <property type="match status" value="1"/>
</dbReference>
<evidence type="ECO:0000256" key="4">
    <source>
        <dbReference type="ARBA" id="ARBA00023004"/>
    </source>
</evidence>
<keyword evidence="1 6" id="KW-0349">Heme</keyword>
<dbReference type="GO" id="GO:0020037">
    <property type="term" value="F:heme binding"/>
    <property type="evidence" value="ECO:0007669"/>
    <property type="project" value="InterPro"/>
</dbReference>
<evidence type="ECO:0000256" key="7">
    <source>
        <dbReference type="SAM" id="SignalP"/>
    </source>
</evidence>
<evidence type="ECO:0000259" key="8">
    <source>
        <dbReference type="PROSITE" id="PS51007"/>
    </source>
</evidence>
<protein>
    <submittedName>
        <fullName evidence="9">Cytochrome c553</fullName>
    </submittedName>
</protein>
<dbReference type="PANTHER" id="PTHR35889:SF3">
    <property type="entry name" value="F-BOX DOMAIN-CONTAINING PROTEIN"/>
    <property type="match status" value="1"/>
</dbReference>
<dbReference type="InterPro" id="IPR011429">
    <property type="entry name" value="Cyt_c_Planctomycete-type"/>
</dbReference>
<dbReference type="Gene3D" id="2.60.120.200">
    <property type="match status" value="1"/>
</dbReference>
<evidence type="ECO:0000256" key="3">
    <source>
        <dbReference type="ARBA" id="ARBA00022729"/>
    </source>
</evidence>
<comment type="caution">
    <text evidence="9">The sequence shown here is derived from an EMBL/GenBank/DDBJ whole genome shotgun (WGS) entry which is preliminary data.</text>
</comment>
<evidence type="ECO:0000256" key="5">
    <source>
        <dbReference type="ARBA" id="ARBA00023157"/>
    </source>
</evidence>
<gene>
    <name evidence="9" type="ORF">HNQ39_001115</name>
</gene>
<dbReference type="Pfam" id="PF07583">
    <property type="entry name" value="PSCyt2"/>
    <property type="match status" value="1"/>
</dbReference>
<dbReference type="RefSeq" id="WP_221289817.1">
    <property type="nucleotide sequence ID" value="NZ_JACHGW010000001.1"/>
</dbReference>
<keyword evidence="10" id="KW-1185">Reference proteome</keyword>
<evidence type="ECO:0000256" key="6">
    <source>
        <dbReference type="PROSITE-ProRule" id="PRU00433"/>
    </source>
</evidence>
<dbReference type="InterPro" id="IPR013320">
    <property type="entry name" value="ConA-like_dom_sf"/>
</dbReference>
<dbReference type="InterPro" id="IPR009056">
    <property type="entry name" value="Cyt_c-like_dom"/>
</dbReference>
<dbReference type="SUPFAM" id="SSF49899">
    <property type="entry name" value="Concanavalin A-like lectins/glucanases"/>
    <property type="match status" value="1"/>
</dbReference>
<keyword evidence="3 7" id="KW-0732">Signal</keyword>
<dbReference type="InterPro" id="IPR036909">
    <property type="entry name" value="Cyt_c-like_dom_sf"/>
</dbReference>
<evidence type="ECO:0000256" key="1">
    <source>
        <dbReference type="ARBA" id="ARBA00022617"/>
    </source>
</evidence>
<dbReference type="Proteomes" id="UP000520814">
    <property type="component" value="Unassembled WGS sequence"/>
</dbReference>
<evidence type="ECO:0000313" key="9">
    <source>
        <dbReference type="EMBL" id="MBB6049353.1"/>
    </source>
</evidence>
<evidence type="ECO:0000313" key="10">
    <source>
        <dbReference type="Proteomes" id="UP000520814"/>
    </source>
</evidence>
<evidence type="ECO:0000256" key="2">
    <source>
        <dbReference type="ARBA" id="ARBA00022723"/>
    </source>
</evidence>
<proteinExistence type="predicted"/>
<dbReference type="InterPro" id="IPR011444">
    <property type="entry name" value="DUF1549"/>
</dbReference>
<keyword evidence="2 6" id="KW-0479">Metal-binding</keyword>
<feature type="domain" description="Cytochrome c" evidence="8">
    <location>
        <begin position="31"/>
        <end position="130"/>
    </location>
</feature>
<dbReference type="AlphaFoldDB" id="A0A7W9W595"/>
<dbReference type="GO" id="GO:0009055">
    <property type="term" value="F:electron transfer activity"/>
    <property type="evidence" value="ECO:0007669"/>
    <property type="project" value="InterPro"/>
</dbReference>
<feature type="chain" id="PRO_5030747193" evidence="7">
    <location>
        <begin position="24"/>
        <end position="1056"/>
    </location>
</feature>
<keyword evidence="4 6" id="KW-0408">Iron</keyword>
<dbReference type="SMART" id="SM00560">
    <property type="entry name" value="LamGL"/>
    <property type="match status" value="1"/>
</dbReference>
<dbReference type="PROSITE" id="PS51007">
    <property type="entry name" value="CYTC"/>
    <property type="match status" value="1"/>
</dbReference>
<accession>A0A7W9W595</accession>
<organism evidence="9 10">
    <name type="scientific">Armatimonas rosea</name>
    <dbReference type="NCBI Taxonomy" id="685828"/>
    <lineage>
        <taxon>Bacteria</taxon>
        <taxon>Bacillati</taxon>
        <taxon>Armatimonadota</taxon>
        <taxon>Armatimonadia</taxon>
        <taxon>Armatimonadales</taxon>
        <taxon>Armatimonadaceae</taxon>
        <taxon>Armatimonas</taxon>
    </lineage>
</organism>
<dbReference type="InterPro" id="IPR022655">
    <property type="entry name" value="DUF1553"/>
</dbReference>
<dbReference type="PANTHER" id="PTHR35889">
    <property type="entry name" value="CYCLOINULO-OLIGOSACCHARIDE FRUCTANOTRANSFERASE-RELATED"/>
    <property type="match status" value="1"/>
</dbReference>
<dbReference type="Pfam" id="PF07587">
    <property type="entry name" value="PSD1"/>
    <property type="match status" value="1"/>
</dbReference>